<accession>E3CX32</accession>
<organism evidence="2 3">
    <name type="scientific">Aminomonas paucivorans DSM 12260</name>
    <dbReference type="NCBI Taxonomy" id="584708"/>
    <lineage>
        <taxon>Bacteria</taxon>
        <taxon>Thermotogati</taxon>
        <taxon>Synergistota</taxon>
        <taxon>Synergistia</taxon>
        <taxon>Synergistales</taxon>
        <taxon>Synergistaceae</taxon>
        <taxon>Aminomonas</taxon>
    </lineage>
</organism>
<dbReference type="OrthoDB" id="2002at2"/>
<name>E3CX32_9BACT</name>
<gene>
    <name evidence="2" type="ORF">Apau_1965</name>
</gene>
<sequence>MKGLRWRFPEAGGVVLLRERILRALGRVLPKVGHGILALVVLGLLGLLGAWIFLGLPSRGDQALAVFPEPGDGVPWVLVQLEEKGLSRESLADLAGGLGRLGQEDRELDLPALLAGQVRRTALFLPFGQEGNPLGVFLPEKGELDSLRRGQVPASWTGGGERPFRYEFDGALGAFRVLDAREDPAGFLALEGERVLFARSQEDLEAMKQVAAGAKKSLSLRWELEPRWRGHLLACDGGWLDRASGEKDSPSRGAPLFLEMAWRYLLPAAVPGPGGPLGEAKWRVRGASFPWGEEKPESLTWNRQPFSLGDPPVLALGVNLPKMGEEDLRRFPGLDRLKGWLEELALPKETIGTLLRGPLVLSLGGKTQVLWFDLPGFLADFPGRGEAGQALADAVWQKLFLGTKPTALEGYDHGGATELPFTFLAAANRSDALLGLAKPEGIRPLSPEGPPFGGETVRGWGWIYADLPKLADTLGELTALDELFTGQELKNPFEEQAGDALRGFLRTLHPFLLVWDRPDGGTLKWYGR</sequence>
<dbReference type="eggNOG" id="ENOG5032SVC">
    <property type="taxonomic scope" value="Bacteria"/>
</dbReference>
<keyword evidence="1" id="KW-0472">Membrane</keyword>
<dbReference type="RefSeq" id="WP_006301617.1">
    <property type="nucleotide sequence ID" value="NZ_CM001022.1"/>
</dbReference>
<dbReference type="Proteomes" id="UP000005096">
    <property type="component" value="Chromosome"/>
</dbReference>
<evidence type="ECO:0008006" key="4">
    <source>
        <dbReference type="Google" id="ProtNLM"/>
    </source>
</evidence>
<evidence type="ECO:0000313" key="2">
    <source>
        <dbReference type="EMBL" id="EFQ24379.1"/>
    </source>
</evidence>
<keyword evidence="1" id="KW-0812">Transmembrane</keyword>
<dbReference type="HOGENOM" id="CLU_515492_0_0_0"/>
<protein>
    <recommendedName>
        <fullName evidence="4">DUF3352 domain-containing protein</fullName>
    </recommendedName>
</protein>
<dbReference type="PaxDb" id="584708-Apau_1965"/>
<evidence type="ECO:0000256" key="1">
    <source>
        <dbReference type="SAM" id="Phobius"/>
    </source>
</evidence>
<evidence type="ECO:0000313" key="3">
    <source>
        <dbReference type="Proteomes" id="UP000005096"/>
    </source>
</evidence>
<keyword evidence="3" id="KW-1185">Reference proteome</keyword>
<dbReference type="EMBL" id="CM001022">
    <property type="protein sequence ID" value="EFQ24379.1"/>
    <property type="molecule type" value="Genomic_DNA"/>
</dbReference>
<proteinExistence type="predicted"/>
<dbReference type="AlphaFoldDB" id="E3CX32"/>
<dbReference type="STRING" id="584708.Apau_1965"/>
<reference evidence="2 3" key="1">
    <citation type="journal article" date="2010" name="Stand. Genomic Sci.">
        <title>Non-contiguous finished genome sequence of Aminomonas paucivorans type strain (GLU-3).</title>
        <authorList>
            <person name="Pitluck S."/>
            <person name="Yasawong M."/>
            <person name="Held B."/>
            <person name="Lapidus A."/>
            <person name="Nolan M."/>
            <person name="Copeland A."/>
            <person name="Lucas S."/>
            <person name="Del Rio T.G."/>
            <person name="Tice H."/>
            <person name="Cheng J.F."/>
            <person name="Chertkov O."/>
            <person name="Goodwin L."/>
            <person name="Tapia R."/>
            <person name="Han C."/>
            <person name="Liolios K."/>
            <person name="Ivanova N."/>
            <person name="Mavromatis K."/>
            <person name="Ovchinnikova G."/>
            <person name="Pati A."/>
            <person name="Chen A."/>
            <person name="Palaniappan K."/>
            <person name="Land M."/>
            <person name="Hauser L."/>
            <person name="Chang Y.J."/>
            <person name="Jeffries C.D."/>
            <person name="Pukall R."/>
            <person name="Spring S."/>
            <person name="Rohde M."/>
            <person name="Sikorski J."/>
            <person name="Goker M."/>
            <person name="Woyke T."/>
            <person name="Bristow J."/>
            <person name="Eisen J.A."/>
            <person name="Markowitz V."/>
            <person name="Hugenholtz P."/>
            <person name="Kyrpides N.C."/>
            <person name="Klenk H.P."/>
        </authorList>
    </citation>
    <scope>NUCLEOTIDE SEQUENCE [LARGE SCALE GENOMIC DNA]</scope>
    <source>
        <strain evidence="2 3">DSM 12260</strain>
    </source>
</reference>
<feature type="transmembrane region" description="Helical" evidence="1">
    <location>
        <begin position="32"/>
        <end position="54"/>
    </location>
</feature>
<keyword evidence="1" id="KW-1133">Transmembrane helix</keyword>